<proteinExistence type="predicted"/>
<dbReference type="InterPro" id="IPR051356">
    <property type="entry name" value="SOX/SOX-like_TF"/>
</dbReference>
<evidence type="ECO:0000256" key="2">
    <source>
        <dbReference type="ARBA" id="ARBA00023242"/>
    </source>
</evidence>
<feature type="region of interest" description="Disordered" evidence="4">
    <location>
        <begin position="286"/>
        <end position="353"/>
    </location>
</feature>
<accession>A0A2S4KYZ7</accession>
<evidence type="ECO:0000256" key="3">
    <source>
        <dbReference type="PROSITE-ProRule" id="PRU00267"/>
    </source>
</evidence>
<feature type="compositionally biased region" description="Basic and acidic residues" evidence="4">
    <location>
        <begin position="286"/>
        <end position="295"/>
    </location>
</feature>
<feature type="region of interest" description="Disordered" evidence="4">
    <location>
        <begin position="132"/>
        <end position="190"/>
    </location>
</feature>
<dbReference type="InterPro" id="IPR009071">
    <property type="entry name" value="HMG_box_dom"/>
</dbReference>
<dbReference type="GO" id="GO:0005634">
    <property type="term" value="C:nucleus"/>
    <property type="evidence" value="ECO:0007669"/>
    <property type="project" value="UniProtKB-UniRule"/>
</dbReference>
<comment type="caution">
    <text evidence="6">The sequence shown here is derived from an EMBL/GenBank/DDBJ whole genome shotgun (WGS) entry which is preliminary data.</text>
</comment>
<dbReference type="CDD" id="cd01389">
    <property type="entry name" value="HMG-box_ROX1-like"/>
    <property type="match status" value="1"/>
</dbReference>
<feature type="domain" description="HMG box" evidence="5">
    <location>
        <begin position="230"/>
        <end position="302"/>
    </location>
</feature>
<dbReference type="PANTHER" id="PTHR45789:SF2">
    <property type="entry name" value="FI18025P1"/>
    <property type="match status" value="1"/>
</dbReference>
<sequence>MGHRPPSPASSIDGLVQLERYTNTTAGASHQPPPGAPGEVVQSYTPPHHPRYQTAYHGDGFATYHQPCGYPHQQQQDGHIPSVSYCSYGAVWPIRIDHRPPQTGYPGADEPAGGLYGITNRQACHYSYTHPPYTPETSPPARPTAEDVISTRSGRSIARRPCPAEPRRAKRLRAEKKAEQPADETDPDFVKKPLSEMSKEMPDVVVYDVGTYARRPVSERQQEAVEQGKVKRPLNDFVLYRKAYIDVVKARFMPGEKTINQQRVSRICGDSWKMEVPEIKSKFKELSNMERDKHGQAFPKYKYAPKQGKKPKVDDTRKPAQAKPRTRASTRGASRDPATSSSSSRLRSHSQFSYGGFPEASEVGALAPQQGSYGGDAYWCSPGMQPLVPVYGAGQAQAQAQAQAQLNYPGHHGMYPMPEFGYRVGQMIKEETPPAGNYVTQPAPLMDPNTEGFSDPCLDLCIDPSLLPRVGDPMYQYVPRDDPLNAHQAMRDGGDMMAAMPDLDVDGAHNAYLRGGQDDWQVEYFDETSHFNDWMAQEEHTRT</sequence>
<dbReference type="EMBL" id="PKSG01000447">
    <property type="protein sequence ID" value="POR35385.1"/>
    <property type="molecule type" value="Genomic_DNA"/>
</dbReference>
<dbReference type="SUPFAM" id="SSF47095">
    <property type="entry name" value="HMG-box"/>
    <property type="match status" value="1"/>
</dbReference>
<dbReference type="GO" id="GO:0000978">
    <property type="term" value="F:RNA polymerase II cis-regulatory region sequence-specific DNA binding"/>
    <property type="evidence" value="ECO:0007669"/>
    <property type="project" value="TreeGrafter"/>
</dbReference>
<reference evidence="6 7" key="1">
    <citation type="submission" date="2018-01" db="EMBL/GenBank/DDBJ databases">
        <title>Harnessing the power of phylogenomics to disentangle the directionality and signatures of interkingdom host jumping in the parasitic fungal genus Tolypocladium.</title>
        <authorList>
            <person name="Quandt C.A."/>
            <person name="Patterson W."/>
            <person name="Spatafora J.W."/>
        </authorList>
    </citation>
    <scope>NUCLEOTIDE SEQUENCE [LARGE SCALE GENOMIC DNA]</scope>
    <source>
        <strain evidence="6 7">NRBC 100945</strain>
    </source>
</reference>
<evidence type="ECO:0000259" key="5">
    <source>
        <dbReference type="PROSITE" id="PS50118"/>
    </source>
</evidence>
<keyword evidence="2 3" id="KW-0539">Nucleus</keyword>
<dbReference type="STRING" id="94208.A0A2S4KYZ7"/>
<evidence type="ECO:0000313" key="6">
    <source>
        <dbReference type="EMBL" id="POR35385.1"/>
    </source>
</evidence>
<dbReference type="Proteomes" id="UP000237481">
    <property type="component" value="Unassembled WGS sequence"/>
</dbReference>
<evidence type="ECO:0000313" key="7">
    <source>
        <dbReference type="Proteomes" id="UP000237481"/>
    </source>
</evidence>
<name>A0A2S4KYZ7_9HYPO</name>
<protein>
    <submittedName>
        <fullName evidence="6">Transcription factor ste11</fullName>
    </submittedName>
</protein>
<dbReference type="AlphaFoldDB" id="A0A2S4KYZ7"/>
<evidence type="ECO:0000256" key="4">
    <source>
        <dbReference type="SAM" id="MobiDB-lite"/>
    </source>
</evidence>
<keyword evidence="1 3" id="KW-0238">DNA-binding</keyword>
<dbReference type="GO" id="GO:0000981">
    <property type="term" value="F:DNA-binding transcription factor activity, RNA polymerase II-specific"/>
    <property type="evidence" value="ECO:0007669"/>
    <property type="project" value="TreeGrafter"/>
</dbReference>
<dbReference type="Gene3D" id="1.10.30.10">
    <property type="entry name" value="High mobility group box domain"/>
    <property type="match status" value="1"/>
</dbReference>
<feature type="region of interest" description="Disordered" evidence="4">
    <location>
        <begin position="20"/>
        <end position="50"/>
    </location>
</feature>
<dbReference type="PANTHER" id="PTHR45789">
    <property type="entry name" value="FI18025P1"/>
    <property type="match status" value="1"/>
</dbReference>
<evidence type="ECO:0000256" key="1">
    <source>
        <dbReference type="ARBA" id="ARBA00023125"/>
    </source>
</evidence>
<feature type="compositionally biased region" description="Low complexity" evidence="4">
    <location>
        <begin position="335"/>
        <end position="353"/>
    </location>
</feature>
<organism evidence="6 7">
    <name type="scientific">Tolypocladium paradoxum</name>
    <dbReference type="NCBI Taxonomy" id="94208"/>
    <lineage>
        <taxon>Eukaryota</taxon>
        <taxon>Fungi</taxon>
        <taxon>Dikarya</taxon>
        <taxon>Ascomycota</taxon>
        <taxon>Pezizomycotina</taxon>
        <taxon>Sordariomycetes</taxon>
        <taxon>Hypocreomycetidae</taxon>
        <taxon>Hypocreales</taxon>
        <taxon>Ophiocordycipitaceae</taxon>
        <taxon>Tolypocladium</taxon>
    </lineage>
</organism>
<keyword evidence="7" id="KW-1185">Reference proteome</keyword>
<feature type="DNA-binding region" description="HMG box" evidence="3">
    <location>
        <begin position="230"/>
        <end position="302"/>
    </location>
</feature>
<dbReference type="PROSITE" id="PS50118">
    <property type="entry name" value="HMG_BOX_2"/>
    <property type="match status" value="1"/>
</dbReference>
<dbReference type="SMART" id="SM00398">
    <property type="entry name" value="HMG"/>
    <property type="match status" value="1"/>
</dbReference>
<dbReference type="InterPro" id="IPR036910">
    <property type="entry name" value="HMG_box_dom_sf"/>
</dbReference>
<gene>
    <name evidence="6" type="ORF">TPAR_04394</name>
</gene>
<dbReference type="Pfam" id="PF00505">
    <property type="entry name" value="HMG_box"/>
    <property type="match status" value="1"/>
</dbReference>
<feature type="compositionally biased region" description="Pro residues" evidence="4">
    <location>
        <begin position="132"/>
        <end position="142"/>
    </location>
</feature>
<dbReference type="OrthoDB" id="2307332at2759"/>